<dbReference type="EMBL" id="CP157948">
    <property type="protein sequence ID" value="XBS91798.1"/>
    <property type="molecule type" value="Genomic_DNA"/>
</dbReference>
<accession>A0AAU7QR55</accession>
<evidence type="ECO:0000256" key="1">
    <source>
        <dbReference type="SAM" id="MobiDB-lite"/>
    </source>
</evidence>
<gene>
    <name evidence="2" type="ORF">ABNK63_11255</name>
</gene>
<dbReference type="RefSeq" id="WP_007806300.1">
    <property type="nucleotide sequence ID" value="NZ_CP157948.1"/>
</dbReference>
<evidence type="ECO:0000313" key="2">
    <source>
        <dbReference type="EMBL" id="XBS91798.1"/>
    </source>
</evidence>
<dbReference type="AlphaFoldDB" id="A0AAU7QR55"/>
<sequence length="78" mass="8358">MEAPIEHISQEDAVAKIQALLEAKNERVRQGPTWPDANPAQPGGGHADLHPSATGEIEGSDGRVLAPQRGEQAKRSKR</sequence>
<protein>
    <submittedName>
        <fullName evidence="2">Uncharacterized protein</fullName>
    </submittedName>
</protein>
<organism evidence="2">
    <name type="scientific">Rhodanobacter sp. IGA1.0</name>
    <dbReference type="NCBI Taxonomy" id="3158582"/>
    <lineage>
        <taxon>Bacteria</taxon>
        <taxon>Pseudomonadati</taxon>
        <taxon>Pseudomonadota</taxon>
        <taxon>Gammaproteobacteria</taxon>
        <taxon>Lysobacterales</taxon>
        <taxon>Rhodanobacteraceae</taxon>
        <taxon>Rhodanobacter</taxon>
    </lineage>
</organism>
<name>A0AAU7QR55_9GAMM</name>
<feature type="region of interest" description="Disordered" evidence="1">
    <location>
        <begin position="26"/>
        <end position="78"/>
    </location>
</feature>
<reference evidence="2" key="1">
    <citation type="submission" date="2024-06" db="EMBL/GenBank/DDBJ databases">
        <authorList>
            <person name="Sun Y."/>
        </authorList>
    </citation>
    <scope>NUCLEOTIDE SEQUENCE</scope>
    <source>
        <strain evidence="2">IGA1.0</strain>
    </source>
</reference>
<proteinExistence type="predicted"/>